<sequence length="167" mass="18489">MIKIPSNPIMNSCSHTFKLLLILVMPLFSTLHSCKPYQPEGQGITGTITWVEGNLMPRISDTGEEAPPKPEGVKRKLEIYPLVSINDMKMEDGLFVSLSAKPVAEVETDSKGKYSLHLSPGRYSVFTVEEGGLFANVFDVEGHAMPVTVKEGEWTLVDIEVNYKAVY</sequence>
<name>A0ABQ6PMS2_9BACT</name>
<evidence type="ECO:0000313" key="2">
    <source>
        <dbReference type="Proteomes" id="UP001338309"/>
    </source>
</evidence>
<accession>A0ABQ6PMS2</accession>
<evidence type="ECO:0008006" key="3">
    <source>
        <dbReference type="Google" id="ProtNLM"/>
    </source>
</evidence>
<keyword evidence="2" id="KW-1185">Reference proteome</keyword>
<organism evidence="1 2">
    <name type="scientific">Algoriphagus confluentis</name>
    <dbReference type="NCBI Taxonomy" id="1697556"/>
    <lineage>
        <taxon>Bacteria</taxon>
        <taxon>Pseudomonadati</taxon>
        <taxon>Bacteroidota</taxon>
        <taxon>Cytophagia</taxon>
        <taxon>Cytophagales</taxon>
        <taxon>Cyclobacteriaceae</taxon>
        <taxon>Algoriphagus</taxon>
    </lineage>
</organism>
<comment type="caution">
    <text evidence="1">The sequence shown here is derived from an EMBL/GenBank/DDBJ whole genome shotgun (WGS) entry which is preliminary data.</text>
</comment>
<proteinExistence type="predicted"/>
<reference evidence="1 2" key="1">
    <citation type="submission" date="2023-08" db="EMBL/GenBank/DDBJ databases">
        <title>Draft genome sequence of Algoriphagus confluentis.</title>
        <authorList>
            <person name="Takatani N."/>
            <person name="Hosokawa M."/>
            <person name="Sawabe T."/>
        </authorList>
    </citation>
    <scope>NUCLEOTIDE SEQUENCE [LARGE SCALE GENOMIC DNA]</scope>
    <source>
        <strain evidence="1 2">NBRC 111222</strain>
    </source>
</reference>
<evidence type="ECO:0000313" key="1">
    <source>
        <dbReference type="EMBL" id="GMQ29269.1"/>
    </source>
</evidence>
<dbReference type="Proteomes" id="UP001338309">
    <property type="component" value="Unassembled WGS sequence"/>
</dbReference>
<dbReference type="EMBL" id="BTPD01000005">
    <property type="protein sequence ID" value="GMQ29269.1"/>
    <property type="molecule type" value="Genomic_DNA"/>
</dbReference>
<protein>
    <recommendedName>
        <fullName evidence="3">Carboxypeptidase regulatory-like domain-containing protein</fullName>
    </recommendedName>
</protein>
<gene>
    <name evidence="1" type="ORF">Aconfl_19120</name>
</gene>